<protein>
    <submittedName>
        <fullName evidence="1">Guanine nucleotide-binding protein subunit beta</fullName>
    </submittedName>
</protein>
<comment type="caution">
    <text evidence="1">The sequence shown here is derived from an EMBL/GenBank/DDBJ whole genome shotgun (WGS) entry which is preliminary data.</text>
</comment>
<reference evidence="1" key="2">
    <citation type="journal article" date="2023" name="BMC Genomics">
        <title>Pest status, molecular evolution, and epigenetic factors derived from the genome assembly of Frankliniella fusca, a thysanopteran phytovirus vector.</title>
        <authorList>
            <person name="Catto M.A."/>
            <person name="Labadie P.E."/>
            <person name="Jacobson A.L."/>
            <person name="Kennedy G.G."/>
            <person name="Srinivasan R."/>
            <person name="Hunt B.G."/>
        </authorList>
    </citation>
    <scope>NUCLEOTIDE SEQUENCE</scope>
    <source>
        <strain evidence="1">PL_HMW_Pooled</strain>
    </source>
</reference>
<evidence type="ECO:0000313" key="1">
    <source>
        <dbReference type="EMBL" id="KAK3931806.1"/>
    </source>
</evidence>
<accession>A0AAE1LTA2</accession>
<keyword evidence="2" id="KW-1185">Reference proteome</keyword>
<evidence type="ECO:0000313" key="2">
    <source>
        <dbReference type="Proteomes" id="UP001219518"/>
    </source>
</evidence>
<dbReference type="AlphaFoldDB" id="A0AAE1LTA2"/>
<dbReference type="Proteomes" id="UP001219518">
    <property type="component" value="Unassembled WGS sequence"/>
</dbReference>
<gene>
    <name evidence="1" type="ORF">KUF71_009025</name>
</gene>
<reference evidence="1" key="1">
    <citation type="submission" date="2021-07" db="EMBL/GenBank/DDBJ databases">
        <authorList>
            <person name="Catto M.A."/>
            <person name="Jacobson A."/>
            <person name="Kennedy G."/>
            <person name="Labadie P."/>
            <person name="Hunt B.G."/>
            <person name="Srinivasan R."/>
        </authorList>
    </citation>
    <scope>NUCLEOTIDE SEQUENCE</scope>
    <source>
        <strain evidence="1">PL_HMW_Pooled</strain>
        <tissue evidence="1">Head</tissue>
    </source>
</reference>
<organism evidence="1 2">
    <name type="scientific">Frankliniella fusca</name>
    <dbReference type="NCBI Taxonomy" id="407009"/>
    <lineage>
        <taxon>Eukaryota</taxon>
        <taxon>Metazoa</taxon>
        <taxon>Ecdysozoa</taxon>
        <taxon>Arthropoda</taxon>
        <taxon>Hexapoda</taxon>
        <taxon>Insecta</taxon>
        <taxon>Pterygota</taxon>
        <taxon>Neoptera</taxon>
        <taxon>Paraneoptera</taxon>
        <taxon>Thysanoptera</taxon>
        <taxon>Terebrantia</taxon>
        <taxon>Thripoidea</taxon>
        <taxon>Thripidae</taxon>
        <taxon>Frankliniella</taxon>
    </lineage>
</organism>
<name>A0AAE1LTA2_9NEOP</name>
<dbReference type="EMBL" id="JAHWGI010001430">
    <property type="protein sequence ID" value="KAK3931806.1"/>
    <property type="molecule type" value="Genomic_DNA"/>
</dbReference>
<proteinExistence type="predicted"/>
<sequence>MASNRSDSNENIQVFVRVRIFGHEVESPNKIDVHEQVVNNAHSTNKFLETNCFKIQTLEVIRIANV</sequence>